<keyword evidence="3" id="KW-1185">Reference proteome</keyword>
<dbReference type="GeneID" id="17255334"/>
<dbReference type="KEGG" id="ehx:EMIHUDRAFT_257994"/>
<organism evidence="2 3">
    <name type="scientific">Emiliania huxleyi (strain CCMP1516)</name>
    <dbReference type="NCBI Taxonomy" id="280463"/>
    <lineage>
        <taxon>Eukaryota</taxon>
        <taxon>Haptista</taxon>
        <taxon>Haptophyta</taxon>
        <taxon>Prymnesiophyceae</taxon>
        <taxon>Isochrysidales</taxon>
        <taxon>Noelaerhabdaceae</taxon>
        <taxon>Emiliania</taxon>
    </lineage>
</organism>
<reference evidence="3" key="1">
    <citation type="journal article" date="2013" name="Nature">
        <title>Pan genome of the phytoplankton Emiliania underpins its global distribution.</title>
        <authorList>
            <person name="Read B.A."/>
            <person name="Kegel J."/>
            <person name="Klute M.J."/>
            <person name="Kuo A."/>
            <person name="Lefebvre S.C."/>
            <person name="Maumus F."/>
            <person name="Mayer C."/>
            <person name="Miller J."/>
            <person name="Monier A."/>
            <person name="Salamov A."/>
            <person name="Young J."/>
            <person name="Aguilar M."/>
            <person name="Claverie J.M."/>
            <person name="Frickenhaus S."/>
            <person name="Gonzalez K."/>
            <person name="Herman E.K."/>
            <person name="Lin Y.C."/>
            <person name="Napier J."/>
            <person name="Ogata H."/>
            <person name="Sarno A.F."/>
            <person name="Shmutz J."/>
            <person name="Schroeder D."/>
            <person name="de Vargas C."/>
            <person name="Verret F."/>
            <person name="von Dassow P."/>
            <person name="Valentin K."/>
            <person name="Van de Peer Y."/>
            <person name="Wheeler G."/>
            <person name="Dacks J.B."/>
            <person name="Delwiche C.F."/>
            <person name="Dyhrman S.T."/>
            <person name="Glockner G."/>
            <person name="John U."/>
            <person name="Richards T."/>
            <person name="Worden A.Z."/>
            <person name="Zhang X."/>
            <person name="Grigoriev I.V."/>
            <person name="Allen A.E."/>
            <person name="Bidle K."/>
            <person name="Borodovsky M."/>
            <person name="Bowler C."/>
            <person name="Brownlee C."/>
            <person name="Cock J.M."/>
            <person name="Elias M."/>
            <person name="Gladyshev V.N."/>
            <person name="Groth M."/>
            <person name="Guda C."/>
            <person name="Hadaegh A."/>
            <person name="Iglesias-Rodriguez M.D."/>
            <person name="Jenkins J."/>
            <person name="Jones B.M."/>
            <person name="Lawson T."/>
            <person name="Leese F."/>
            <person name="Lindquist E."/>
            <person name="Lobanov A."/>
            <person name="Lomsadze A."/>
            <person name="Malik S.B."/>
            <person name="Marsh M.E."/>
            <person name="Mackinder L."/>
            <person name="Mock T."/>
            <person name="Mueller-Roeber B."/>
            <person name="Pagarete A."/>
            <person name="Parker M."/>
            <person name="Probert I."/>
            <person name="Quesneville H."/>
            <person name="Raines C."/>
            <person name="Rensing S.A."/>
            <person name="Riano-Pachon D.M."/>
            <person name="Richier S."/>
            <person name="Rokitta S."/>
            <person name="Shiraiwa Y."/>
            <person name="Soanes D.M."/>
            <person name="van der Giezen M."/>
            <person name="Wahlund T.M."/>
            <person name="Williams B."/>
            <person name="Wilson W."/>
            <person name="Wolfe G."/>
            <person name="Wurch L.L."/>
        </authorList>
    </citation>
    <scope>NUCLEOTIDE SEQUENCE</scope>
</reference>
<feature type="region of interest" description="Disordered" evidence="1">
    <location>
        <begin position="159"/>
        <end position="190"/>
    </location>
</feature>
<dbReference type="PaxDb" id="2903-EOD09182"/>
<proteinExistence type="predicted"/>
<evidence type="ECO:0000313" key="3">
    <source>
        <dbReference type="Proteomes" id="UP000013827"/>
    </source>
</evidence>
<feature type="compositionally biased region" description="Low complexity" evidence="1">
    <location>
        <begin position="55"/>
        <end position="69"/>
    </location>
</feature>
<evidence type="ECO:0008006" key="4">
    <source>
        <dbReference type="Google" id="ProtNLM"/>
    </source>
</evidence>
<feature type="compositionally biased region" description="Low complexity" evidence="1">
    <location>
        <begin position="32"/>
        <end position="47"/>
    </location>
</feature>
<feature type="region of interest" description="Disordered" evidence="1">
    <location>
        <begin position="30"/>
        <end position="69"/>
    </location>
</feature>
<evidence type="ECO:0000313" key="2">
    <source>
        <dbReference type="EnsemblProtists" id="EOD09182"/>
    </source>
</evidence>
<dbReference type="RefSeq" id="XP_005761611.1">
    <property type="nucleotide sequence ID" value="XM_005761554.1"/>
</dbReference>
<dbReference type="EnsemblProtists" id="EOD09182">
    <property type="protein sequence ID" value="EOD09182"/>
    <property type="gene ID" value="EMIHUDRAFT_257994"/>
</dbReference>
<reference evidence="2" key="2">
    <citation type="submission" date="2024-10" db="UniProtKB">
        <authorList>
            <consortium name="EnsemblProtists"/>
        </authorList>
    </citation>
    <scope>IDENTIFICATION</scope>
</reference>
<sequence>MVIDELLVGTGRLTDVVPANGAASTIVGPQRPAAMDAAAPPAPAADAPMHDRPPSDGSPASPAADAAAHAAADPVPLTLSDIRTSYDNFEVAGFGQALSSASHPGTNSWAFTLDYETMQWMQLDQNGDANSWSLGEFLAQDEVRVMMLDPACTKSLTFPAEDDGSLDDIPSSTDAFTAAGPGPSSAASDGLHVIERVQKRWLPQLTP</sequence>
<dbReference type="AlphaFoldDB" id="A0A0D3ID47"/>
<dbReference type="Proteomes" id="UP000013827">
    <property type="component" value="Unassembled WGS sequence"/>
</dbReference>
<name>A0A0D3ID47_EMIH1</name>
<evidence type="ECO:0000256" key="1">
    <source>
        <dbReference type="SAM" id="MobiDB-lite"/>
    </source>
</evidence>
<protein>
    <recommendedName>
        <fullName evidence="4">F5/8 type C domain-containing protein</fullName>
    </recommendedName>
</protein>
<feature type="compositionally biased region" description="Low complexity" evidence="1">
    <location>
        <begin position="178"/>
        <end position="188"/>
    </location>
</feature>
<dbReference type="HOGENOM" id="CLU_115178_0_0_1"/>
<accession>A0A0D3ID47</accession>